<dbReference type="OrthoDB" id="9792858at2"/>
<evidence type="ECO:0000313" key="4">
    <source>
        <dbReference type="Proteomes" id="UP000265800"/>
    </source>
</evidence>
<keyword evidence="4" id="KW-1185">Reference proteome</keyword>
<dbReference type="RefSeq" id="WP_119359737.1">
    <property type="nucleotide sequence ID" value="NZ_QWKZ01000025.1"/>
</dbReference>
<dbReference type="EC" id="1.5.1.36" evidence="3"/>
<dbReference type="InterPro" id="IPR053664">
    <property type="entry name" value="NFP_flavin_reductase"/>
</dbReference>
<dbReference type="Gene3D" id="2.30.110.10">
    <property type="entry name" value="Electron Transport, Fmn-binding Protein, Chain A"/>
    <property type="match status" value="1"/>
</dbReference>
<name>A0A399EU65_9DEIN</name>
<accession>A0A399EU65</accession>
<dbReference type="AlphaFoldDB" id="A0A399EU65"/>
<gene>
    <name evidence="3" type="ORF">Mlute_01074</name>
</gene>
<sequence>MEIAKPTLSEQLRQAMGHWPSGVVVVAARHGAEVRGMTASSFTSVSLEPPLVLVCVNRSALLWPVLEKAGRFSVNLLKEGHEHTSAHFAGQPLKGYAPLNEEEVPALEEALATLYCRTWAVYPGGTHQIVVGQVERVRLSQGEKPLLYWNRGYHRLKGGEP</sequence>
<dbReference type="NCBIfam" id="NF042921">
    <property type="entry name" value="HpaC_Thermus"/>
    <property type="match status" value="1"/>
</dbReference>
<dbReference type="Proteomes" id="UP000265800">
    <property type="component" value="Unassembled WGS sequence"/>
</dbReference>
<protein>
    <submittedName>
        <fullName evidence="3">4-hydroxyphenylacetate 3-monooxygenase reductase component</fullName>
        <ecNumber evidence="3">1.5.1.36</ecNumber>
    </submittedName>
</protein>
<dbReference type="Pfam" id="PF01613">
    <property type="entry name" value="Flavin_Reduct"/>
    <property type="match status" value="1"/>
</dbReference>
<keyword evidence="3" id="KW-0503">Monooxygenase</keyword>
<dbReference type="InterPro" id="IPR012349">
    <property type="entry name" value="Split_barrel_FMN-bd"/>
</dbReference>
<dbReference type="GO" id="GO:0036382">
    <property type="term" value="F:flavin reductase (NADH) activity"/>
    <property type="evidence" value="ECO:0007669"/>
    <property type="project" value="UniProtKB-EC"/>
</dbReference>
<feature type="domain" description="Flavin reductase like" evidence="2">
    <location>
        <begin position="16"/>
        <end position="155"/>
    </location>
</feature>
<comment type="caution">
    <text evidence="3">The sequence shown here is derived from an EMBL/GenBank/DDBJ whole genome shotgun (WGS) entry which is preliminary data.</text>
</comment>
<organism evidence="3 4">
    <name type="scientific">Meiothermus luteus</name>
    <dbReference type="NCBI Taxonomy" id="2026184"/>
    <lineage>
        <taxon>Bacteria</taxon>
        <taxon>Thermotogati</taxon>
        <taxon>Deinococcota</taxon>
        <taxon>Deinococci</taxon>
        <taxon>Thermales</taxon>
        <taxon>Thermaceae</taxon>
        <taxon>Meiothermus</taxon>
    </lineage>
</organism>
<dbReference type="PANTHER" id="PTHR30466:SF1">
    <property type="entry name" value="FMN REDUCTASE (NADH) RUTF"/>
    <property type="match status" value="1"/>
</dbReference>
<evidence type="ECO:0000313" key="3">
    <source>
        <dbReference type="EMBL" id="RIH87133.1"/>
    </source>
</evidence>
<dbReference type="GO" id="GO:0010181">
    <property type="term" value="F:FMN binding"/>
    <property type="evidence" value="ECO:0007669"/>
    <property type="project" value="InterPro"/>
</dbReference>
<evidence type="ECO:0000256" key="1">
    <source>
        <dbReference type="ARBA" id="ARBA00023002"/>
    </source>
</evidence>
<keyword evidence="1 3" id="KW-0560">Oxidoreductase</keyword>
<dbReference type="SUPFAM" id="SSF50475">
    <property type="entry name" value="FMN-binding split barrel"/>
    <property type="match status" value="1"/>
</dbReference>
<dbReference type="GO" id="GO:0004497">
    <property type="term" value="F:monooxygenase activity"/>
    <property type="evidence" value="ECO:0007669"/>
    <property type="project" value="UniProtKB-KW"/>
</dbReference>
<dbReference type="PANTHER" id="PTHR30466">
    <property type="entry name" value="FLAVIN REDUCTASE"/>
    <property type="match status" value="1"/>
</dbReference>
<dbReference type="InterPro" id="IPR002563">
    <property type="entry name" value="Flavin_Rdtase-like_dom"/>
</dbReference>
<dbReference type="SMART" id="SM00903">
    <property type="entry name" value="Flavin_Reduct"/>
    <property type="match status" value="1"/>
</dbReference>
<dbReference type="GO" id="GO:0042602">
    <property type="term" value="F:riboflavin reductase (NADPH) activity"/>
    <property type="evidence" value="ECO:0007669"/>
    <property type="project" value="TreeGrafter"/>
</dbReference>
<dbReference type="InterPro" id="IPR050268">
    <property type="entry name" value="NADH-dep_flavin_reductase"/>
</dbReference>
<evidence type="ECO:0000259" key="2">
    <source>
        <dbReference type="SMART" id="SM00903"/>
    </source>
</evidence>
<reference evidence="3 4" key="1">
    <citation type="submission" date="2018-08" db="EMBL/GenBank/DDBJ databases">
        <title>Meiothermus luteus KCTC 52599 genome sequencing project.</title>
        <authorList>
            <person name="Da Costa M.S."/>
            <person name="Albuquerque L."/>
            <person name="Raposo P."/>
            <person name="Froufe H.J.C."/>
            <person name="Barroso C.S."/>
            <person name="Egas C."/>
        </authorList>
    </citation>
    <scope>NUCLEOTIDE SEQUENCE [LARGE SCALE GENOMIC DNA]</scope>
    <source>
        <strain evidence="3 4">KCTC 52599</strain>
    </source>
</reference>
<dbReference type="EMBL" id="QWKZ01000025">
    <property type="protein sequence ID" value="RIH87133.1"/>
    <property type="molecule type" value="Genomic_DNA"/>
</dbReference>
<proteinExistence type="predicted"/>